<dbReference type="InterPro" id="IPR043502">
    <property type="entry name" value="DNA/RNA_pol_sf"/>
</dbReference>
<evidence type="ECO:0008006" key="3">
    <source>
        <dbReference type="Google" id="ProtNLM"/>
    </source>
</evidence>
<dbReference type="InterPro" id="IPR036397">
    <property type="entry name" value="RNaseH_sf"/>
</dbReference>
<dbReference type="SUPFAM" id="SSF53098">
    <property type="entry name" value="Ribonuclease H-like"/>
    <property type="match status" value="1"/>
</dbReference>
<name>A0A2I0IZK1_PUNGR</name>
<protein>
    <recommendedName>
        <fullName evidence="3">Integrase catalytic domain-containing protein</fullName>
    </recommendedName>
</protein>
<dbReference type="GO" id="GO:0003676">
    <property type="term" value="F:nucleic acid binding"/>
    <property type="evidence" value="ECO:0007669"/>
    <property type="project" value="InterPro"/>
</dbReference>
<keyword evidence="2" id="KW-1185">Reference proteome</keyword>
<comment type="caution">
    <text evidence="1">The sequence shown here is derived from an EMBL/GenBank/DDBJ whole genome shotgun (WGS) entry which is preliminary data.</text>
</comment>
<dbReference type="STRING" id="22663.A0A2I0IZK1"/>
<dbReference type="PANTHER" id="PTHR37984:SF5">
    <property type="entry name" value="PROTEIN NYNRIN-LIKE"/>
    <property type="match status" value="1"/>
</dbReference>
<evidence type="ECO:0000313" key="2">
    <source>
        <dbReference type="Proteomes" id="UP000233551"/>
    </source>
</evidence>
<organism evidence="1 2">
    <name type="scientific">Punica granatum</name>
    <name type="common">Pomegranate</name>
    <dbReference type="NCBI Taxonomy" id="22663"/>
    <lineage>
        <taxon>Eukaryota</taxon>
        <taxon>Viridiplantae</taxon>
        <taxon>Streptophyta</taxon>
        <taxon>Embryophyta</taxon>
        <taxon>Tracheophyta</taxon>
        <taxon>Spermatophyta</taxon>
        <taxon>Magnoliopsida</taxon>
        <taxon>eudicotyledons</taxon>
        <taxon>Gunneridae</taxon>
        <taxon>Pentapetalae</taxon>
        <taxon>rosids</taxon>
        <taxon>malvids</taxon>
        <taxon>Myrtales</taxon>
        <taxon>Lythraceae</taxon>
        <taxon>Punica</taxon>
    </lineage>
</organism>
<dbReference type="Gene3D" id="3.30.70.270">
    <property type="match status" value="1"/>
</dbReference>
<gene>
    <name evidence="1" type="ORF">CRG98_030163</name>
</gene>
<dbReference type="Gene3D" id="3.10.10.10">
    <property type="entry name" value="HIV Type 1 Reverse Transcriptase, subunit A, domain 1"/>
    <property type="match status" value="1"/>
</dbReference>
<dbReference type="AlphaFoldDB" id="A0A2I0IZK1"/>
<proteinExistence type="predicted"/>
<dbReference type="Proteomes" id="UP000233551">
    <property type="component" value="Unassembled WGS sequence"/>
</dbReference>
<dbReference type="SUPFAM" id="SSF56672">
    <property type="entry name" value="DNA/RNA polymerases"/>
    <property type="match status" value="1"/>
</dbReference>
<dbReference type="Gene3D" id="3.30.420.10">
    <property type="entry name" value="Ribonuclease H-like superfamily/Ribonuclease H"/>
    <property type="match status" value="1"/>
</dbReference>
<sequence>MGIDYKALNKLTAKNMYSITLIADLFDQLGAEGDEHKTACLMHYSSYEFLLMPFSLTNAPTTFCTLMNKENKLYAKRENCAFAQWEVPFLEIMIGGGQDYLSITMPLADMLKKGRAWEWTNRCQVAFDRLKRAVMEELMLVLQDFEKPFEDKQEQKSPVGLPKPLPILERPWEIVSMDFTVSLPKSEGCQTLMVVVDRFSKYATFIPATDDCLAEEVASSS</sequence>
<dbReference type="PANTHER" id="PTHR37984">
    <property type="entry name" value="PROTEIN CBG26694"/>
    <property type="match status" value="1"/>
</dbReference>
<dbReference type="InterPro" id="IPR050951">
    <property type="entry name" value="Retrovirus_Pol_polyprotein"/>
</dbReference>
<accession>A0A2I0IZK1</accession>
<dbReference type="InterPro" id="IPR043128">
    <property type="entry name" value="Rev_trsase/Diguanyl_cyclase"/>
</dbReference>
<dbReference type="EMBL" id="PGOL01002239">
    <property type="protein sequence ID" value="PKI49431.1"/>
    <property type="molecule type" value="Genomic_DNA"/>
</dbReference>
<dbReference type="InterPro" id="IPR012337">
    <property type="entry name" value="RNaseH-like_sf"/>
</dbReference>
<evidence type="ECO:0000313" key="1">
    <source>
        <dbReference type="EMBL" id="PKI49431.1"/>
    </source>
</evidence>
<reference evidence="1 2" key="1">
    <citation type="submission" date="2017-11" db="EMBL/GenBank/DDBJ databases">
        <title>De-novo sequencing of pomegranate (Punica granatum L.) genome.</title>
        <authorList>
            <person name="Akparov Z."/>
            <person name="Amiraslanov A."/>
            <person name="Hajiyeva S."/>
            <person name="Abbasov M."/>
            <person name="Kaur K."/>
            <person name="Hamwieh A."/>
            <person name="Solovyev V."/>
            <person name="Salamov A."/>
            <person name="Braich B."/>
            <person name="Kosarev P."/>
            <person name="Mahmoud A."/>
            <person name="Hajiyev E."/>
            <person name="Babayeva S."/>
            <person name="Izzatullayeva V."/>
            <person name="Mammadov A."/>
            <person name="Mammadov A."/>
            <person name="Sharifova S."/>
            <person name="Ojaghi J."/>
            <person name="Eynullazada K."/>
            <person name="Bayramov B."/>
            <person name="Abdulazimova A."/>
            <person name="Shahmuradov I."/>
        </authorList>
    </citation>
    <scope>NUCLEOTIDE SEQUENCE [LARGE SCALE GENOMIC DNA]</scope>
    <source>
        <strain evidence="2">cv. AG2017</strain>
        <tissue evidence="1">Leaf</tissue>
    </source>
</reference>